<dbReference type="RefSeq" id="WP_007281172.1">
    <property type="nucleotide sequence ID" value="NZ_ABCK01000039.1"/>
</dbReference>
<dbReference type="OrthoDB" id="5500241at2"/>
<keyword evidence="2" id="KW-1185">Reference proteome</keyword>
<organism evidence="1 2">
    <name type="scientific">Lentisphaera araneosa HTCC2155</name>
    <dbReference type="NCBI Taxonomy" id="313628"/>
    <lineage>
        <taxon>Bacteria</taxon>
        <taxon>Pseudomonadati</taxon>
        <taxon>Lentisphaerota</taxon>
        <taxon>Lentisphaeria</taxon>
        <taxon>Lentisphaerales</taxon>
        <taxon>Lentisphaeraceae</taxon>
        <taxon>Lentisphaera</taxon>
    </lineage>
</organism>
<sequence length="151" mass="17222">MAQFLNHDDLSFHFHRLMTQAQKKLILVTPVLKFNKKFKQLLEIKNNSAAKIKVIYGISRLSNDEMKFLKNLEFVHNSVCNDLHASIFLNEHKCIIGGLNLHEFYTPEKGALGVLLNAKQDADAYQNAYQHALELTKISSTVTIAFARTFS</sequence>
<evidence type="ECO:0000313" key="1">
    <source>
        <dbReference type="EMBL" id="EDM25004.1"/>
    </source>
</evidence>
<dbReference type="AlphaFoldDB" id="A6DTM4"/>
<name>A6DTM4_9BACT</name>
<dbReference type="CDD" id="cd09176">
    <property type="entry name" value="PLDc_unchar6"/>
    <property type="match status" value="1"/>
</dbReference>
<dbReference type="InterPro" id="IPR059166">
    <property type="entry name" value="PLD-like_cat"/>
</dbReference>
<dbReference type="STRING" id="313628.LNTAR_03714"/>
<proteinExistence type="predicted"/>
<dbReference type="eggNOG" id="COG1502">
    <property type="taxonomic scope" value="Bacteria"/>
</dbReference>
<dbReference type="EMBL" id="ABCK01000039">
    <property type="protein sequence ID" value="EDM25004.1"/>
    <property type="molecule type" value="Genomic_DNA"/>
</dbReference>
<evidence type="ECO:0008006" key="3">
    <source>
        <dbReference type="Google" id="ProtNLM"/>
    </source>
</evidence>
<dbReference type="Proteomes" id="UP000004947">
    <property type="component" value="Unassembled WGS sequence"/>
</dbReference>
<comment type="caution">
    <text evidence="1">The sequence shown here is derived from an EMBL/GenBank/DDBJ whole genome shotgun (WGS) entry which is preliminary data.</text>
</comment>
<reference evidence="1 2" key="1">
    <citation type="journal article" date="2010" name="J. Bacteriol.">
        <title>Genome sequence of Lentisphaera araneosa HTCC2155T, the type species of the order Lentisphaerales in the phylum Lentisphaerae.</title>
        <authorList>
            <person name="Thrash J.C."/>
            <person name="Cho J.C."/>
            <person name="Vergin K.L."/>
            <person name="Morris R.M."/>
            <person name="Giovannoni S.J."/>
        </authorList>
    </citation>
    <scope>NUCLEOTIDE SEQUENCE [LARGE SCALE GENOMIC DNA]</scope>
    <source>
        <strain evidence="1 2">HTCC2155</strain>
    </source>
</reference>
<gene>
    <name evidence="1" type="ORF">LNTAR_03714</name>
</gene>
<evidence type="ECO:0000313" key="2">
    <source>
        <dbReference type="Proteomes" id="UP000004947"/>
    </source>
</evidence>
<accession>A6DTM4</accession>
<protein>
    <recommendedName>
        <fullName evidence="3">PLD phosphodiesterase domain-containing protein</fullName>
    </recommendedName>
</protein>